<dbReference type="Proteomes" id="UP000598174">
    <property type="component" value="Unassembled WGS sequence"/>
</dbReference>
<keyword evidence="2" id="KW-1185">Reference proteome</keyword>
<protein>
    <submittedName>
        <fullName evidence="1">Uncharacterized protein</fullName>
    </submittedName>
</protein>
<dbReference type="RefSeq" id="WP_203817024.1">
    <property type="nucleotide sequence ID" value="NZ_BAAABP010000071.1"/>
</dbReference>
<gene>
    <name evidence="1" type="ORF">Afe05nite_23130</name>
</gene>
<evidence type="ECO:0000313" key="2">
    <source>
        <dbReference type="Proteomes" id="UP000598174"/>
    </source>
</evidence>
<organism evidence="1 2">
    <name type="scientific">Paractinoplanes ferrugineus</name>
    <dbReference type="NCBI Taxonomy" id="113564"/>
    <lineage>
        <taxon>Bacteria</taxon>
        <taxon>Bacillati</taxon>
        <taxon>Actinomycetota</taxon>
        <taxon>Actinomycetes</taxon>
        <taxon>Micromonosporales</taxon>
        <taxon>Micromonosporaceae</taxon>
        <taxon>Paractinoplanes</taxon>
    </lineage>
</organism>
<dbReference type="AlphaFoldDB" id="A0A919MC80"/>
<comment type="caution">
    <text evidence="1">The sequence shown here is derived from an EMBL/GenBank/DDBJ whole genome shotgun (WGS) entry which is preliminary data.</text>
</comment>
<accession>A0A919MC80</accession>
<dbReference type="EMBL" id="BOMM01000016">
    <property type="protein sequence ID" value="GIE10473.1"/>
    <property type="molecule type" value="Genomic_DNA"/>
</dbReference>
<sequence length="54" mass="5740">MTPEPPARPAVLPVSVLGLPETDPADCEIHLDVDRLGVVHAELASDDPSVVELR</sequence>
<proteinExistence type="predicted"/>
<name>A0A919MC80_9ACTN</name>
<reference evidence="1" key="1">
    <citation type="submission" date="2021-01" db="EMBL/GenBank/DDBJ databases">
        <title>Whole genome shotgun sequence of Actinoplanes ferrugineus NBRC 15555.</title>
        <authorList>
            <person name="Komaki H."/>
            <person name="Tamura T."/>
        </authorList>
    </citation>
    <scope>NUCLEOTIDE SEQUENCE</scope>
    <source>
        <strain evidence="1">NBRC 15555</strain>
    </source>
</reference>
<evidence type="ECO:0000313" key="1">
    <source>
        <dbReference type="EMBL" id="GIE10473.1"/>
    </source>
</evidence>